<dbReference type="Proteomes" id="UP000541444">
    <property type="component" value="Unassembled WGS sequence"/>
</dbReference>
<evidence type="ECO:0000256" key="1">
    <source>
        <dbReference type="ARBA" id="ARBA00022741"/>
    </source>
</evidence>
<sequence>SFDEVVYLVEKFTLITRVKVALGIAEVVAFLHNQESPFILRNLESGNTVFDKELQPVLIDFGLGNGRIFGDRTSAYEHVFDSESYSITHLGNHGNGSTKCDIFDFGAILLALLCETSVVDYMNRHVTNLVDVSCDIKRHIVLPLMRYAPCSGDICDVSKLALRCVDISPVNHSDMVEAVALLKRSSFLMSTCHVTGDARQTSNDVYAFGLVLLQLLSMMPIPESHWKADKNKKKGSIVHKFFHGKPKYYRYDVRKIVKLTFCCVSSVVKERPKMTEVVHILSECRIMKPIQEPEIS</sequence>
<proteinExistence type="predicted"/>
<accession>A0A7J7PC96</accession>
<organism evidence="4 5">
    <name type="scientific">Kingdonia uniflora</name>
    <dbReference type="NCBI Taxonomy" id="39325"/>
    <lineage>
        <taxon>Eukaryota</taxon>
        <taxon>Viridiplantae</taxon>
        <taxon>Streptophyta</taxon>
        <taxon>Embryophyta</taxon>
        <taxon>Tracheophyta</taxon>
        <taxon>Spermatophyta</taxon>
        <taxon>Magnoliopsida</taxon>
        <taxon>Ranunculales</taxon>
        <taxon>Circaeasteraceae</taxon>
        <taxon>Kingdonia</taxon>
    </lineage>
</organism>
<reference evidence="4 5" key="1">
    <citation type="journal article" date="2020" name="IScience">
        <title>Genome Sequencing of the Endangered Kingdonia uniflora (Circaeasteraceae, Ranunculales) Reveals Potential Mechanisms of Evolutionary Specialization.</title>
        <authorList>
            <person name="Sun Y."/>
            <person name="Deng T."/>
            <person name="Zhang A."/>
            <person name="Moore M.J."/>
            <person name="Landis J.B."/>
            <person name="Lin N."/>
            <person name="Zhang H."/>
            <person name="Zhang X."/>
            <person name="Huang J."/>
            <person name="Zhang X."/>
            <person name="Sun H."/>
            <person name="Wang H."/>
        </authorList>
    </citation>
    <scope>NUCLEOTIDE SEQUENCE [LARGE SCALE GENOMIC DNA]</scope>
    <source>
        <strain evidence="4">TB1705</strain>
        <tissue evidence="4">Leaf</tissue>
    </source>
</reference>
<dbReference type="InterPro" id="IPR011009">
    <property type="entry name" value="Kinase-like_dom_sf"/>
</dbReference>
<name>A0A7J7PC96_9MAGN</name>
<keyword evidence="5" id="KW-1185">Reference proteome</keyword>
<dbReference type="Gene3D" id="1.10.510.10">
    <property type="entry name" value="Transferase(Phosphotransferase) domain 1"/>
    <property type="match status" value="2"/>
</dbReference>
<evidence type="ECO:0000256" key="2">
    <source>
        <dbReference type="ARBA" id="ARBA00022840"/>
    </source>
</evidence>
<dbReference type="GO" id="GO:0005886">
    <property type="term" value="C:plasma membrane"/>
    <property type="evidence" value="ECO:0007669"/>
    <property type="project" value="TreeGrafter"/>
</dbReference>
<evidence type="ECO:0000313" key="5">
    <source>
        <dbReference type="Proteomes" id="UP000541444"/>
    </source>
</evidence>
<keyword evidence="2" id="KW-0067">ATP-binding</keyword>
<dbReference type="PANTHER" id="PTHR27001:SF931">
    <property type="entry name" value="OS11G0664100 PROTEIN"/>
    <property type="match status" value="1"/>
</dbReference>
<dbReference type="PANTHER" id="PTHR27001">
    <property type="entry name" value="OS01G0253100 PROTEIN"/>
    <property type="match status" value="1"/>
</dbReference>
<protein>
    <recommendedName>
        <fullName evidence="3">Protein kinase domain-containing protein</fullName>
    </recommendedName>
</protein>
<dbReference type="GO" id="GO:0005524">
    <property type="term" value="F:ATP binding"/>
    <property type="evidence" value="ECO:0007669"/>
    <property type="project" value="UniProtKB-KW"/>
</dbReference>
<evidence type="ECO:0000259" key="3">
    <source>
        <dbReference type="PROSITE" id="PS50011"/>
    </source>
</evidence>
<dbReference type="AlphaFoldDB" id="A0A7J7PC96"/>
<gene>
    <name evidence="4" type="ORF">GIB67_027740</name>
</gene>
<feature type="domain" description="Protein kinase" evidence="3">
    <location>
        <begin position="1"/>
        <end position="188"/>
    </location>
</feature>
<dbReference type="PROSITE" id="PS50011">
    <property type="entry name" value="PROTEIN_KINASE_DOM"/>
    <property type="match status" value="1"/>
</dbReference>
<dbReference type="OrthoDB" id="1711336at2759"/>
<dbReference type="InterPro" id="IPR000719">
    <property type="entry name" value="Prot_kinase_dom"/>
</dbReference>
<dbReference type="GO" id="GO:0004672">
    <property type="term" value="F:protein kinase activity"/>
    <property type="evidence" value="ECO:0007669"/>
    <property type="project" value="InterPro"/>
</dbReference>
<keyword evidence="1" id="KW-0547">Nucleotide-binding</keyword>
<comment type="caution">
    <text evidence="4">The sequence shown here is derived from an EMBL/GenBank/DDBJ whole genome shotgun (WGS) entry which is preliminary data.</text>
</comment>
<dbReference type="SUPFAM" id="SSF56112">
    <property type="entry name" value="Protein kinase-like (PK-like)"/>
    <property type="match status" value="2"/>
</dbReference>
<feature type="non-terminal residue" evidence="4">
    <location>
        <position position="1"/>
    </location>
</feature>
<evidence type="ECO:0000313" key="4">
    <source>
        <dbReference type="EMBL" id="KAF6176940.1"/>
    </source>
</evidence>
<dbReference type="EMBL" id="JACGCM010000012">
    <property type="protein sequence ID" value="KAF6176940.1"/>
    <property type="molecule type" value="Genomic_DNA"/>
</dbReference>